<proteinExistence type="predicted"/>
<dbReference type="InterPro" id="IPR024265">
    <property type="entry name" value="DUF3788"/>
</dbReference>
<dbReference type="Pfam" id="PF12675">
    <property type="entry name" value="DUF3795"/>
    <property type="match status" value="1"/>
</dbReference>
<dbReference type="EMBL" id="DPVV01000434">
    <property type="protein sequence ID" value="HCL03289.1"/>
    <property type="molecule type" value="Genomic_DNA"/>
</dbReference>
<reference evidence="1 2" key="1">
    <citation type="journal article" date="2018" name="Nat. Biotechnol.">
        <title>A standardized bacterial taxonomy based on genome phylogeny substantially revises the tree of life.</title>
        <authorList>
            <person name="Parks D.H."/>
            <person name="Chuvochina M."/>
            <person name="Waite D.W."/>
            <person name="Rinke C."/>
            <person name="Skarshewski A."/>
            <person name="Chaumeil P.A."/>
            <person name="Hugenholtz P."/>
        </authorList>
    </citation>
    <scope>NUCLEOTIDE SEQUENCE [LARGE SCALE GENOMIC DNA]</scope>
    <source>
        <strain evidence="1">UBA11728</strain>
    </source>
</reference>
<evidence type="ECO:0000313" key="1">
    <source>
        <dbReference type="EMBL" id="HCL03289.1"/>
    </source>
</evidence>
<comment type="caution">
    <text evidence="1">The sequence shown here is derived from an EMBL/GenBank/DDBJ whole genome shotgun (WGS) entry which is preliminary data.</text>
</comment>
<organism evidence="1 2">
    <name type="scientific">Lachnoclostridium phytofermentans</name>
    <dbReference type="NCBI Taxonomy" id="66219"/>
    <lineage>
        <taxon>Bacteria</taxon>
        <taxon>Bacillati</taxon>
        <taxon>Bacillota</taxon>
        <taxon>Clostridia</taxon>
        <taxon>Lachnospirales</taxon>
        <taxon>Lachnospiraceae</taxon>
    </lineage>
</organism>
<evidence type="ECO:0008006" key="3">
    <source>
        <dbReference type="Google" id="ProtNLM"/>
    </source>
</evidence>
<sequence>MSEKTELQKVSEETMRFMRGKYVLDEVGNGKDELKFRKGGKTVLTIYIREDRYDFLVIFGKAERELFEARRNEFPQKVQEIYDNSKTHHDGKWMFISVADLHTLEAVEQLVLIKKKPNRKSFPKEQAVYASCGHRCDLCVHYNGGTISEEFRAELKERLIRVYAGGVGDGGYWGDDMELCDGCHTGGLDKSFNCDSLKCAAENDVDKCQNCHKNPCDKAHHLYQGLKPEIHTNIIAADDVTWVILPYVYEQYGN</sequence>
<evidence type="ECO:0000313" key="2">
    <source>
        <dbReference type="Proteomes" id="UP000262969"/>
    </source>
</evidence>
<dbReference type="InterPro" id="IPR024227">
    <property type="entry name" value="DUF3795"/>
</dbReference>
<protein>
    <recommendedName>
        <fullName evidence="3">DUF3788 domain-containing protein</fullName>
    </recommendedName>
</protein>
<accession>A0A3D2X824</accession>
<dbReference type="AlphaFoldDB" id="A0A3D2X824"/>
<name>A0A3D2X824_9FIRM</name>
<gene>
    <name evidence="1" type="ORF">DHW61_12945</name>
</gene>
<dbReference type="Proteomes" id="UP000262969">
    <property type="component" value="Unassembled WGS sequence"/>
</dbReference>
<dbReference type="Pfam" id="PF12663">
    <property type="entry name" value="DUF3788"/>
    <property type="match status" value="1"/>
</dbReference>